<protein>
    <submittedName>
        <fullName evidence="1">Uncharacterized protein</fullName>
    </submittedName>
</protein>
<name>A0A812L591_SYMPI</name>
<dbReference type="AlphaFoldDB" id="A0A812L591"/>
<sequence>MDASQWLTSFSLSFRSCQRRNREQVRWHEDLLHHAEQHFEGVCEVMESIFLDQSNE</sequence>
<dbReference type="Proteomes" id="UP000649617">
    <property type="component" value="Unassembled WGS sequence"/>
</dbReference>
<reference evidence="1" key="1">
    <citation type="submission" date="2021-02" db="EMBL/GenBank/DDBJ databases">
        <authorList>
            <person name="Dougan E. K."/>
            <person name="Rhodes N."/>
            <person name="Thang M."/>
            <person name="Chan C."/>
        </authorList>
    </citation>
    <scope>NUCLEOTIDE SEQUENCE</scope>
</reference>
<evidence type="ECO:0000313" key="1">
    <source>
        <dbReference type="EMBL" id="CAE7240378.1"/>
    </source>
</evidence>
<comment type="caution">
    <text evidence="1">The sequence shown here is derived from an EMBL/GenBank/DDBJ whole genome shotgun (WGS) entry which is preliminary data.</text>
</comment>
<organism evidence="1 2">
    <name type="scientific">Symbiodinium pilosum</name>
    <name type="common">Dinoflagellate</name>
    <dbReference type="NCBI Taxonomy" id="2952"/>
    <lineage>
        <taxon>Eukaryota</taxon>
        <taxon>Sar</taxon>
        <taxon>Alveolata</taxon>
        <taxon>Dinophyceae</taxon>
        <taxon>Suessiales</taxon>
        <taxon>Symbiodiniaceae</taxon>
        <taxon>Symbiodinium</taxon>
    </lineage>
</organism>
<dbReference type="EMBL" id="CAJNIZ010005272">
    <property type="protein sequence ID" value="CAE7240378.1"/>
    <property type="molecule type" value="Genomic_DNA"/>
</dbReference>
<gene>
    <name evidence="1" type="ORF">SPIL2461_LOCUS4103</name>
</gene>
<keyword evidence="2" id="KW-1185">Reference proteome</keyword>
<evidence type="ECO:0000313" key="2">
    <source>
        <dbReference type="Proteomes" id="UP000649617"/>
    </source>
</evidence>
<accession>A0A812L591</accession>
<feature type="non-terminal residue" evidence="1">
    <location>
        <position position="1"/>
    </location>
</feature>
<proteinExistence type="predicted"/>